<evidence type="ECO:0000256" key="3">
    <source>
        <dbReference type="ARBA" id="ARBA00022801"/>
    </source>
</evidence>
<dbReference type="EMBL" id="VGIR01000031">
    <property type="protein sequence ID" value="MBM3331493.1"/>
    <property type="molecule type" value="Genomic_DNA"/>
</dbReference>
<evidence type="ECO:0000256" key="4">
    <source>
        <dbReference type="ARBA" id="ARBA00022833"/>
    </source>
</evidence>
<reference evidence="6" key="1">
    <citation type="submission" date="2019-03" db="EMBL/GenBank/DDBJ databases">
        <title>Lake Tanganyika Metagenome-Assembled Genomes (MAGs).</title>
        <authorList>
            <person name="Tran P."/>
        </authorList>
    </citation>
    <scope>NUCLEOTIDE SEQUENCE</scope>
    <source>
        <strain evidence="6">K_DeepCast_150m_m2_040</strain>
    </source>
</reference>
<dbReference type="AlphaFoldDB" id="A0A937XH17"/>
<dbReference type="Proteomes" id="UP000779900">
    <property type="component" value="Unassembled WGS sequence"/>
</dbReference>
<gene>
    <name evidence="6" type="ORF">FJY68_06530</name>
</gene>
<evidence type="ECO:0000313" key="7">
    <source>
        <dbReference type="Proteomes" id="UP000779900"/>
    </source>
</evidence>
<accession>A0A937XH17</accession>
<dbReference type="PROSITE" id="PS00903">
    <property type="entry name" value="CYT_DCMP_DEAMINASES_1"/>
    <property type="match status" value="1"/>
</dbReference>
<dbReference type="NCBIfam" id="NF041025">
    <property type="entry name" value="antiphage_deaminase"/>
    <property type="match status" value="1"/>
</dbReference>
<evidence type="ECO:0000256" key="1">
    <source>
        <dbReference type="ARBA" id="ARBA00006576"/>
    </source>
</evidence>
<dbReference type="GO" id="GO:0004132">
    <property type="term" value="F:dCMP deaminase activity"/>
    <property type="evidence" value="ECO:0007669"/>
    <property type="project" value="TreeGrafter"/>
</dbReference>
<organism evidence="6 7">
    <name type="scientific">candidate division WOR-3 bacterium</name>
    <dbReference type="NCBI Taxonomy" id="2052148"/>
    <lineage>
        <taxon>Bacteria</taxon>
        <taxon>Bacteria division WOR-3</taxon>
    </lineage>
</organism>
<comment type="similarity">
    <text evidence="1">Belongs to the cytidine and deoxycytidylate deaminase family.</text>
</comment>
<proteinExistence type="inferred from homology"/>
<feature type="domain" description="CMP/dCMP-type deaminase" evidence="5">
    <location>
        <begin position="264"/>
        <end position="451"/>
    </location>
</feature>
<keyword evidence="2" id="KW-0479">Metal-binding</keyword>
<keyword evidence="3" id="KW-0378">Hydrolase</keyword>
<dbReference type="PANTHER" id="PTHR11086">
    <property type="entry name" value="DEOXYCYTIDYLATE DEAMINASE-RELATED"/>
    <property type="match status" value="1"/>
</dbReference>
<name>A0A937XH17_UNCW3</name>
<protein>
    <recommendedName>
        <fullName evidence="5">CMP/dCMP-type deaminase domain-containing protein</fullName>
    </recommendedName>
</protein>
<dbReference type="SUPFAM" id="SSF53927">
    <property type="entry name" value="Cytidine deaminase-like"/>
    <property type="match status" value="1"/>
</dbReference>
<keyword evidence="4" id="KW-0862">Zinc</keyword>
<dbReference type="GO" id="GO:0005737">
    <property type="term" value="C:cytoplasm"/>
    <property type="evidence" value="ECO:0007669"/>
    <property type="project" value="TreeGrafter"/>
</dbReference>
<comment type="caution">
    <text evidence="6">The sequence shown here is derived from an EMBL/GenBank/DDBJ whole genome shotgun (WGS) entry which is preliminary data.</text>
</comment>
<dbReference type="InterPro" id="IPR002125">
    <property type="entry name" value="CMP_dCMP_dom"/>
</dbReference>
<dbReference type="Pfam" id="PF00383">
    <property type="entry name" value="dCMP_cyt_deam_1"/>
    <property type="match status" value="1"/>
</dbReference>
<evidence type="ECO:0000259" key="5">
    <source>
        <dbReference type="PROSITE" id="PS51747"/>
    </source>
</evidence>
<dbReference type="Gene3D" id="3.40.50.300">
    <property type="entry name" value="P-loop containing nucleotide triphosphate hydrolases"/>
    <property type="match status" value="1"/>
</dbReference>
<dbReference type="PROSITE" id="PS51747">
    <property type="entry name" value="CYT_DCMP_DEAMINASES_2"/>
    <property type="match status" value="1"/>
</dbReference>
<dbReference type="Gene3D" id="3.40.140.10">
    <property type="entry name" value="Cytidine Deaminase, domain 2"/>
    <property type="match status" value="1"/>
</dbReference>
<dbReference type="InterPro" id="IPR015517">
    <property type="entry name" value="dCMP_deaminase-rel"/>
</dbReference>
<dbReference type="InterPro" id="IPR016193">
    <property type="entry name" value="Cytidine_deaminase-like"/>
</dbReference>
<dbReference type="GO" id="GO:0008270">
    <property type="term" value="F:zinc ion binding"/>
    <property type="evidence" value="ECO:0007669"/>
    <property type="project" value="InterPro"/>
</dbReference>
<dbReference type="PANTHER" id="PTHR11086:SF18">
    <property type="entry name" value="DEOXYCYTIDYLATE DEAMINASE"/>
    <property type="match status" value="1"/>
</dbReference>
<sequence length="549" mass="60448">MARLSDRHPQTGGTHAKDLAMSALPNPAMVIGAINPPRTELVFATVGAVGTDMDLVCAAVSEALESVGYESKIIKLSQLMHDISVEPWSKLANHGHEDERCDAHMTAGDDLREAMCRGDALALLAVEAIGDRRCRITGDDQSPREGCAYILSSLKHPVEVATLRSVYGAGFFLIGVYSTREKRLKDLATKIADSYHSNRPEDFMEAAQRLNKRDESESLEYGQNVRDTFPLADIFVCATDTGRLKASLARYVQMIFGHPYHSPTKDEYAMFHAQAAALRSASMSRQVGAAIADANGDIVAVGTNEVPRAGGGLYWCDGDKDHRDFAQGRDVGARMKQNTLAELLQLLSQQGWLRSNKKVAEVVAGLVEGGPGVAMPEWMKGIQLQGVIEFGRCEHAEMAALLDAARRGVPVNRATLYCTTFPCHDCARHIVTAGVRKVVYIQPYPKSLALELHNDAIVLDPPEEMANHVNFMPFVGVAPRRYIDVFDFGDIERKTKEGLAVKWSGARAIPRFRPTPLYYLPTEGQCVILLKKLMSDLYLRKRPRRKGGK</sequence>
<dbReference type="InterPro" id="IPR016192">
    <property type="entry name" value="APOBEC/CMP_deaminase_Zn-bd"/>
</dbReference>
<dbReference type="InterPro" id="IPR027417">
    <property type="entry name" value="P-loop_NTPase"/>
</dbReference>
<evidence type="ECO:0000313" key="6">
    <source>
        <dbReference type="EMBL" id="MBM3331493.1"/>
    </source>
</evidence>
<evidence type="ECO:0000256" key="2">
    <source>
        <dbReference type="ARBA" id="ARBA00022723"/>
    </source>
</evidence>